<evidence type="ECO:0000256" key="3">
    <source>
        <dbReference type="ARBA" id="ARBA00022946"/>
    </source>
</evidence>
<dbReference type="OrthoDB" id="414075at2759"/>
<dbReference type="AlphaFoldDB" id="A0A109UXX7"/>
<sequence length="267" mass="30538">MTSQGASTMARGAKPVMKSISAALMLSRIPIVTPELTKIESQYYKYQSELEKRLMWSFPQYYYFKRGTLAERRFVKLQKPVVSKQPGVWFPKGVPDIKLNRERSRKQDIILPRGAESDDVTDISRAIKPNSRVTEADEKNDITSLERKLARTLYLVVKDNSSKWRFPSVAVPSKNSEVKPLHELAEANLRSLSRHDINTWTVSNTPIGVLEQESEAEFIIKSHIISGKFELLEEAPYSEHAWLSKDEIEGCVDPSYFDNVKFLLSDI</sequence>
<evidence type="ECO:0000256" key="7">
    <source>
        <dbReference type="ARBA" id="ARBA00035190"/>
    </source>
</evidence>
<dbReference type="Proteomes" id="UP000243052">
    <property type="component" value="Chromosome iii"/>
</dbReference>
<dbReference type="Pfam" id="PF11788">
    <property type="entry name" value="MRP-L46"/>
    <property type="match status" value="1"/>
</dbReference>
<dbReference type="InterPro" id="IPR021757">
    <property type="entry name" value="Ribosomal_mL46_N"/>
</dbReference>
<evidence type="ECO:0000256" key="5">
    <source>
        <dbReference type="ARBA" id="ARBA00023128"/>
    </source>
</evidence>
<comment type="similarity">
    <text evidence="2">Belongs to the mitochondrion-specific ribosomal protein mL46 family.</text>
</comment>
<keyword evidence="4" id="KW-0689">Ribosomal protein</keyword>
<evidence type="ECO:0000313" key="9">
    <source>
        <dbReference type="EMBL" id="AMD19578.1"/>
    </source>
</evidence>
<dbReference type="PANTHER" id="PTHR13124:SF12">
    <property type="entry name" value="LARGE RIBOSOMAL SUBUNIT PROTEIN ML46"/>
    <property type="match status" value="1"/>
</dbReference>
<dbReference type="PANTHER" id="PTHR13124">
    <property type="entry name" value="39S RIBOSOMAL PROTEIN L46, MITOCHONDRIAL PRECURSOR-RELATED"/>
    <property type="match status" value="1"/>
</dbReference>
<evidence type="ECO:0000256" key="4">
    <source>
        <dbReference type="ARBA" id="ARBA00022980"/>
    </source>
</evidence>
<keyword evidence="3" id="KW-0809">Transit peptide</keyword>
<dbReference type="RefSeq" id="XP_017986574.1">
    <property type="nucleotide sequence ID" value="XM_018131538.1"/>
</dbReference>
<proteinExistence type="inferred from homology"/>
<dbReference type="GO" id="GO:0003735">
    <property type="term" value="F:structural constituent of ribosome"/>
    <property type="evidence" value="ECO:0007669"/>
    <property type="project" value="InterPro"/>
</dbReference>
<keyword evidence="5" id="KW-0496">Mitochondrion</keyword>
<evidence type="ECO:0000256" key="1">
    <source>
        <dbReference type="ARBA" id="ARBA00004173"/>
    </source>
</evidence>
<dbReference type="CDD" id="cd04661">
    <property type="entry name" value="NUDIX_MRP_L46"/>
    <property type="match status" value="1"/>
</dbReference>
<name>A0A109UXX7_9SACH</name>
<accession>A0A109UXX7</accession>
<keyword evidence="10" id="KW-1185">Reference proteome</keyword>
<dbReference type="InterPro" id="IPR040008">
    <property type="entry name" value="Ribosomal_mL46"/>
</dbReference>
<dbReference type="InterPro" id="IPR033650">
    <property type="entry name" value="Ribosomal_mL46_NUDIX"/>
</dbReference>
<organism evidence="9 10">
    <name type="scientific">Eremothecium sinecaudum</name>
    <dbReference type="NCBI Taxonomy" id="45286"/>
    <lineage>
        <taxon>Eukaryota</taxon>
        <taxon>Fungi</taxon>
        <taxon>Dikarya</taxon>
        <taxon>Ascomycota</taxon>
        <taxon>Saccharomycotina</taxon>
        <taxon>Saccharomycetes</taxon>
        <taxon>Saccharomycetales</taxon>
        <taxon>Saccharomycetaceae</taxon>
        <taxon>Eremothecium</taxon>
    </lineage>
</organism>
<dbReference type="GO" id="GO:0005762">
    <property type="term" value="C:mitochondrial large ribosomal subunit"/>
    <property type="evidence" value="ECO:0007669"/>
    <property type="project" value="TreeGrafter"/>
</dbReference>
<evidence type="ECO:0000259" key="8">
    <source>
        <dbReference type="Pfam" id="PF11788"/>
    </source>
</evidence>
<dbReference type="GeneID" id="28722782"/>
<feature type="domain" description="Large ribosomal subunit protein mL46 N-terminal" evidence="8">
    <location>
        <begin position="19"/>
        <end position="137"/>
    </location>
</feature>
<comment type="subcellular location">
    <subcellularLocation>
        <location evidence="1">Mitochondrion</location>
    </subcellularLocation>
</comment>
<dbReference type="Gene3D" id="3.90.79.10">
    <property type="entry name" value="Nucleoside Triphosphate Pyrophosphohydrolase"/>
    <property type="match status" value="1"/>
</dbReference>
<evidence type="ECO:0000313" key="10">
    <source>
        <dbReference type="Proteomes" id="UP000243052"/>
    </source>
</evidence>
<evidence type="ECO:0000256" key="6">
    <source>
        <dbReference type="ARBA" id="ARBA00023274"/>
    </source>
</evidence>
<keyword evidence="6" id="KW-0687">Ribonucleoprotein</keyword>
<dbReference type="EMBL" id="CP014243">
    <property type="protein sequence ID" value="AMD19578.1"/>
    <property type="molecule type" value="Genomic_DNA"/>
</dbReference>
<reference evidence="9 10" key="1">
    <citation type="submission" date="2016-01" db="EMBL/GenBank/DDBJ databases">
        <title>Genome sequence of the yeast Holleya sinecauda.</title>
        <authorList>
            <person name="Dietrich F.S."/>
        </authorList>
    </citation>
    <scope>NUCLEOTIDE SEQUENCE [LARGE SCALE GENOMIC DNA]</scope>
    <source>
        <strain evidence="9 10">ATCC 58844</strain>
    </source>
</reference>
<evidence type="ECO:0000256" key="2">
    <source>
        <dbReference type="ARBA" id="ARBA00009070"/>
    </source>
</evidence>
<dbReference type="STRING" id="45286.A0A109UXX7"/>
<protein>
    <recommendedName>
        <fullName evidence="7">Large ribosomal subunit protein mL46</fullName>
    </recommendedName>
</protein>
<gene>
    <name evidence="9" type="ORF">AW171_hschr31417</name>
</gene>